<protein>
    <recommendedName>
        <fullName evidence="1">F-box associated beta-propeller type 1 domain-containing protein</fullName>
    </recommendedName>
</protein>
<dbReference type="Proteomes" id="UP000712600">
    <property type="component" value="Unassembled WGS sequence"/>
</dbReference>
<feature type="domain" description="F-box associated beta-propeller type 1" evidence="1">
    <location>
        <begin position="41"/>
        <end position="197"/>
    </location>
</feature>
<dbReference type="AlphaFoldDB" id="A0A8S9QD45"/>
<dbReference type="InterPro" id="IPR017451">
    <property type="entry name" value="F-box-assoc_interact_dom"/>
</dbReference>
<comment type="caution">
    <text evidence="2">The sequence shown here is derived from an EMBL/GenBank/DDBJ whole genome shotgun (WGS) entry which is preliminary data.</text>
</comment>
<dbReference type="Pfam" id="PF07734">
    <property type="entry name" value="FBA_1"/>
    <property type="match status" value="1"/>
</dbReference>
<evidence type="ECO:0000259" key="1">
    <source>
        <dbReference type="Pfam" id="PF07734"/>
    </source>
</evidence>
<dbReference type="EMBL" id="QGKX02001290">
    <property type="protein sequence ID" value="KAF3537853.1"/>
    <property type="molecule type" value="Genomic_DNA"/>
</dbReference>
<accession>A0A8S9QD45</accession>
<evidence type="ECO:0000313" key="3">
    <source>
        <dbReference type="Proteomes" id="UP000712600"/>
    </source>
</evidence>
<reference evidence="2" key="1">
    <citation type="submission" date="2019-12" db="EMBL/GenBank/DDBJ databases">
        <title>Genome sequencing and annotation of Brassica cretica.</title>
        <authorList>
            <person name="Studholme D.J."/>
            <person name="Sarris P."/>
        </authorList>
    </citation>
    <scope>NUCLEOTIDE SEQUENCE</scope>
    <source>
        <strain evidence="2">PFS-109/04</strain>
        <tissue evidence="2">Leaf</tissue>
    </source>
</reference>
<evidence type="ECO:0000313" key="2">
    <source>
        <dbReference type="EMBL" id="KAF3537853.1"/>
    </source>
</evidence>
<dbReference type="InterPro" id="IPR006527">
    <property type="entry name" value="F-box-assoc_dom_typ1"/>
</dbReference>
<sequence length="218" mass="25201">MSSCYVAWIKEPQFGTRGLKKVDGSKPMLAANPQVDGIAEERRYKTIGSYGTDPYEDSWWEIHEFVSDTWNDHEFEPSQEDKQVTLLTRSGVSLNGNLYWVGFNDNTDDPLYHLLNFDFLKKQFCDVFCYLPCGRNHPLDALVLSVFKGDGFSLLRQCHVTKKIEIWVTKNKINIEDGNDVVWMNFMTFSIPDFVSYIKCFTMMVKWTVTAWTVMLGG</sequence>
<dbReference type="NCBIfam" id="TIGR01640">
    <property type="entry name" value="F_box_assoc_1"/>
    <property type="match status" value="1"/>
</dbReference>
<name>A0A8S9QD45_BRACR</name>
<proteinExistence type="predicted"/>
<gene>
    <name evidence="2" type="ORF">F2Q69_00020141</name>
</gene>
<organism evidence="2 3">
    <name type="scientific">Brassica cretica</name>
    <name type="common">Mustard</name>
    <dbReference type="NCBI Taxonomy" id="69181"/>
    <lineage>
        <taxon>Eukaryota</taxon>
        <taxon>Viridiplantae</taxon>
        <taxon>Streptophyta</taxon>
        <taxon>Embryophyta</taxon>
        <taxon>Tracheophyta</taxon>
        <taxon>Spermatophyta</taxon>
        <taxon>Magnoliopsida</taxon>
        <taxon>eudicotyledons</taxon>
        <taxon>Gunneridae</taxon>
        <taxon>Pentapetalae</taxon>
        <taxon>rosids</taxon>
        <taxon>malvids</taxon>
        <taxon>Brassicales</taxon>
        <taxon>Brassicaceae</taxon>
        <taxon>Brassiceae</taxon>
        <taxon>Brassica</taxon>
    </lineage>
</organism>